<sequence length="295" mass="33953">MEEANYTQMLAQQAAVVAQAAIQLMVQPQALAAAAQWSLVLEKIKREVLDQVKKSLKTTSTPLRLDELVDIVREEDKEFRERKQRNDEEDTCGRRMSDEDKGGTSSGEQEEAGWCQRRRGRHTRRPWDRPKGVVHRMFEMDSKAFKWCREALGTVPVLKFPDFNKNFILTTGAVILQGEGEDKEPITFASKKPTESGYSTIEMELFGIIWAVKYFKPNLLGRWFSIKTDHKPLVWIEKLEETSVRVNAIEEIDREYADRFLRDWLGGSSEGSEPESEDPWGFEPLPEARDKRIGS</sequence>
<evidence type="ECO:0000256" key="3">
    <source>
        <dbReference type="ARBA" id="ARBA00022722"/>
    </source>
</evidence>
<dbReference type="PANTHER" id="PTHR37984">
    <property type="entry name" value="PROTEIN CBG26694"/>
    <property type="match status" value="1"/>
</dbReference>
<dbReference type="Proteomes" id="UP001558652">
    <property type="component" value="Unassembled WGS sequence"/>
</dbReference>
<dbReference type="GO" id="GO:0004519">
    <property type="term" value="F:endonuclease activity"/>
    <property type="evidence" value="ECO:0007669"/>
    <property type="project" value="UniProtKB-KW"/>
</dbReference>
<keyword evidence="1" id="KW-0808">Transferase</keyword>
<comment type="caution">
    <text evidence="9">The sequence shown here is derived from an EMBL/GenBank/DDBJ whole genome shotgun (WGS) entry which is preliminary data.</text>
</comment>
<evidence type="ECO:0000259" key="8">
    <source>
        <dbReference type="Pfam" id="PF17917"/>
    </source>
</evidence>
<evidence type="ECO:0000256" key="4">
    <source>
        <dbReference type="ARBA" id="ARBA00022759"/>
    </source>
</evidence>
<evidence type="ECO:0000256" key="2">
    <source>
        <dbReference type="ARBA" id="ARBA00022695"/>
    </source>
</evidence>
<dbReference type="EMBL" id="JBFDAA010000007">
    <property type="protein sequence ID" value="KAL1130656.1"/>
    <property type="molecule type" value="Genomic_DNA"/>
</dbReference>
<evidence type="ECO:0000256" key="5">
    <source>
        <dbReference type="ARBA" id="ARBA00022801"/>
    </source>
</evidence>
<dbReference type="InterPro" id="IPR043502">
    <property type="entry name" value="DNA/RNA_pol_sf"/>
</dbReference>
<dbReference type="PANTHER" id="PTHR37984:SF5">
    <property type="entry name" value="PROTEIN NYNRIN-LIKE"/>
    <property type="match status" value="1"/>
</dbReference>
<name>A0ABD0YHI2_9HEMI</name>
<keyword evidence="4" id="KW-0255">Endonuclease</keyword>
<evidence type="ECO:0000313" key="9">
    <source>
        <dbReference type="EMBL" id="KAL1130656.1"/>
    </source>
</evidence>
<keyword evidence="6" id="KW-0695">RNA-directed DNA polymerase</keyword>
<dbReference type="AlphaFoldDB" id="A0ABD0YHI2"/>
<keyword evidence="2" id="KW-0548">Nucleotidyltransferase</keyword>
<evidence type="ECO:0000256" key="1">
    <source>
        <dbReference type="ARBA" id="ARBA00022679"/>
    </source>
</evidence>
<dbReference type="SUPFAM" id="SSF56672">
    <property type="entry name" value="DNA/RNA polymerases"/>
    <property type="match status" value="1"/>
</dbReference>
<keyword evidence="5" id="KW-0378">Hydrolase</keyword>
<feature type="compositionally biased region" description="Basic and acidic residues" evidence="7">
    <location>
        <begin position="286"/>
        <end position="295"/>
    </location>
</feature>
<proteinExistence type="predicted"/>
<accession>A0ABD0YHI2</accession>
<organism evidence="9 10">
    <name type="scientific">Ranatra chinensis</name>
    <dbReference type="NCBI Taxonomy" id="642074"/>
    <lineage>
        <taxon>Eukaryota</taxon>
        <taxon>Metazoa</taxon>
        <taxon>Ecdysozoa</taxon>
        <taxon>Arthropoda</taxon>
        <taxon>Hexapoda</taxon>
        <taxon>Insecta</taxon>
        <taxon>Pterygota</taxon>
        <taxon>Neoptera</taxon>
        <taxon>Paraneoptera</taxon>
        <taxon>Hemiptera</taxon>
        <taxon>Heteroptera</taxon>
        <taxon>Panheteroptera</taxon>
        <taxon>Nepomorpha</taxon>
        <taxon>Nepidae</taxon>
        <taxon>Ranatrinae</taxon>
        <taxon>Ranatra</taxon>
    </lineage>
</organism>
<keyword evidence="3" id="KW-0540">Nuclease</keyword>
<evidence type="ECO:0000256" key="6">
    <source>
        <dbReference type="ARBA" id="ARBA00022918"/>
    </source>
</evidence>
<keyword evidence="10" id="KW-1185">Reference proteome</keyword>
<reference evidence="9 10" key="1">
    <citation type="submission" date="2024-07" db="EMBL/GenBank/DDBJ databases">
        <title>Chromosome-level genome assembly of the water stick insect Ranatra chinensis (Heteroptera: Nepidae).</title>
        <authorList>
            <person name="Liu X."/>
        </authorList>
    </citation>
    <scope>NUCLEOTIDE SEQUENCE [LARGE SCALE GENOMIC DNA]</scope>
    <source>
        <strain evidence="9">Cailab_2021Rc</strain>
        <tissue evidence="9">Muscle</tissue>
    </source>
</reference>
<dbReference type="Pfam" id="PF17917">
    <property type="entry name" value="RT_RNaseH"/>
    <property type="match status" value="1"/>
</dbReference>
<protein>
    <recommendedName>
        <fullName evidence="8">Reverse transcriptase RNase H-like domain-containing protein</fullName>
    </recommendedName>
</protein>
<feature type="domain" description="Reverse transcriptase RNase H-like" evidence="8">
    <location>
        <begin position="171"/>
        <end position="246"/>
    </location>
</feature>
<evidence type="ECO:0000256" key="7">
    <source>
        <dbReference type="SAM" id="MobiDB-lite"/>
    </source>
</evidence>
<evidence type="ECO:0000313" key="10">
    <source>
        <dbReference type="Proteomes" id="UP001558652"/>
    </source>
</evidence>
<dbReference type="GO" id="GO:0003964">
    <property type="term" value="F:RNA-directed DNA polymerase activity"/>
    <property type="evidence" value="ECO:0007669"/>
    <property type="project" value="UniProtKB-KW"/>
</dbReference>
<dbReference type="GO" id="GO:0016787">
    <property type="term" value="F:hydrolase activity"/>
    <property type="evidence" value="ECO:0007669"/>
    <property type="project" value="UniProtKB-KW"/>
</dbReference>
<dbReference type="InterPro" id="IPR041373">
    <property type="entry name" value="RT_RNaseH"/>
</dbReference>
<feature type="region of interest" description="Disordered" evidence="7">
    <location>
        <begin position="267"/>
        <end position="295"/>
    </location>
</feature>
<dbReference type="InterPro" id="IPR050951">
    <property type="entry name" value="Retrovirus_Pol_polyprotein"/>
</dbReference>
<gene>
    <name evidence="9" type="ORF">AAG570_011898</name>
</gene>
<feature type="compositionally biased region" description="Basic and acidic residues" evidence="7">
    <location>
        <begin position="77"/>
        <end position="102"/>
    </location>
</feature>
<feature type="region of interest" description="Disordered" evidence="7">
    <location>
        <begin position="77"/>
        <end position="119"/>
    </location>
</feature>